<dbReference type="EC" id="3.1.1.-" evidence="4"/>
<dbReference type="RefSeq" id="WP_145351392.1">
    <property type="nucleotide sequence ID" value="NZ_CP036262.1"/>
</dbReference>
<name>A0A517ME87_9BACT</name>
<gene>
    <name evidence="4" type="primary">estB_1</name>
    <name evidence="4" type="ORF">FF011L_19600</name>
</gene>
<dbReference type="GO" id="GO:0016787">
    <property type="term" value="F:hydrolase activity"/>
    <property type="evidence" value="ECO:0007669"/>
    <property type="project" value="UniProtKB-KW"/>
</dbReference>
<dbReference type="OrthoDB" id="9801061at2"/>
<keyword evidence="1 4" id="KW-0378">Hydrolase</keyword>
<dbReference type="PANTHER" id="PTHR43283">
    <property type="entry name" value="BETA-LACTAMASE-RELATED"/>
    <property type="match status" value="1"/>
</dbReference>
<dbReference type="AlphaFoldDB" id="A0A517ME87"/>
<evidence type="ECO:0000256" key="2">
    <source>
        <dbReference type="SAM" id="SignalP"/>
    </source>
</evidence>
<evidence type="ECO:0000256" key="1">
    <source>
        <dbReference type="ARBA" id="ARBA00022801"/>
    </source>
</evidence>
<dbReference type="SUPFAM" id="SSF56601">
    <property type="entry name" value="beta-lactamase/transpeptidase-like"/>
    <property type="match status" value="1"/>
</dbReference>
<organism evidence="4 5">
    <name type="scientific">Roseimaritima multifibrata</name>
    <dbReference type="NCBI Taxonomy" id="1930274"/>
    <lineage>
        <taxon>Bacteria</taxon>
        <taxon>Pseudomonadati</taxon>
        <taxon>Planctomycetota</taxon>
        <taxon>Planctomycetia</taxon>
        <taxon>Pirellulales</taxon>
        <taxon>Pirellulaceae</taxon>
        <taxon>Roseimaritima</taxon>
    </lineage>
</organism>
<evidence type="ECO:0000313" key="5">
    <source>
        <dbReference type="Proteomes" id="UP000320672"/>
    </source>
</evidence>
<dbReference type="InterPro" id="IPR012338">
    <property type="entry name" value="Beta-lactam/transpept-like"/>
</dbReference>
<evidence type="ECO:0000313" key="4">
    <source>
        <dbReference type="EMBL" id="QDS93199.1"/>
    </source>
</evidence>
<keyword evidence="5" id="KW-1185">Reference proteome</keyword>
<feature type="signal peptide" evidence="2">
    <location>
        <begin position="1"/>
        <end position="26"/>
    </location>
</feature>
<dbReference type="InterPro" id="IPR050789">
    <property type="entry name" value="Diverse_Enzym_Activities"/>
</dbReference>
<dbReference type="Gene3D" id="3.40.710.10">
    <property type="entry name" value="DD-peptidase/beta-lactamase superfamily"/>
    <property type="match status" value="1"/>
</dbReference>
<feature type="chain" id="PRO_5022078675" evidence="2">
    <location>
        <begin position="27"/>
        <end position="373"/>
    </location>
</feature>
<evidence type="ECO:0000259" key="3">
    <source>
        <dbReference type="Pfam" id="PF00144"/>
    </source>
</evidence>
<dbReference type="Pfam" id="PF00144">
    <property type="entry name" value="Beta-lactamase"/>
    <property type="match status" value="1"/>
</dbReference>
<protein>
    <submittedName>
        <fullName evidence="4">Esterase EstB</fullName>
        <ecNumber evidence="4">3.1.1.-</ecNumber>
    </submittedName>
</protein>
<dbReference type="KEGG" id="rml:FF011L_19600"/>
<accession>A0A517ME87</accession>
<dbReference type="InterPro" id="IPR001466">
    <property type="entry name" value="Beta-lactam-related"/>
</dbReference>
<dbReference type="EMBL" id="CP036262">
    <property type="protein sequence ID" value="QDS93199.1"/>
    <property type="molecule type" value="Genomic_DNA"/>
</dbReference>
<keyword evidence="2" id="KW-0732">Signal</keyword>
<dbReference type="PANTHER" id="PTHR43283:SF11">
    <property type="entry name" value="BETA-LACTAMASE-RELATED DOMAIN-CONTAINING PROTEIN"/>
    <property type="match status" value="1"/>
</dbReference>
<sequence precursor="true">MNFKHAVTAPVALCALLALPSQPLMGQSDEKANALLTEAITEGKMAGAVVLITRDGETLYSTAVGEAQSEPSSRPMEMETVFDMASITKPVSTATAIMCLVDQGKIDLEAPVAKYWPAFGANGKETITITDLMLHRGGLIPDNSLRDYSDDQAKNWQNLANLKPTAKPGEKFAYSDVGFQVLGKVVEEVSGQPLDVFVQEHIFAPLKMTESTYNPPEPLQKRAASTEKVGGEWLTGKVHDPRAARMTGVAGHAGLFSTAADMTRYGQAMIQEGELDGVKIFSPATFKTMTTPRKVPRGLRALGWDVNSPYSSNRPTAMSDAAFGHGGFTGTVLWIDPEQKIVFVFLSNRLHPDGKGSVNKLAAEVADTILKTK</sequence>
<feature type="domain" description="Beta-lactamase-related" evidence="3">
    <location>
        <begin position="34"/>
        <end position="363"/>
    </location>
</feature>
<reference evidence="4 5" key="1">
    <citation type="submission" date="2019-02" db="EMBL/GenBank/DDBJ databases">
        <title>Deep-cultivation of Planctomycetes and their phenomic and genomic characterization uncovers novel biology.</title>
        <authorList>
            <person name="Wiegand S."/>
            <person name="Jogler M."/>
            <person name="Boedeker C."/>
            <person name="Pinto D."/>
            <person name="Vollmers J."/>
            <person name="Rivas-Marin E."/>
            <person name="Kohn T."/>
            <person name="Peeters S.H."/>
            <person name="Heuer A."/>
            <person name="Rast P."/>
            <person name="Oberbeckmann S."/>
            <person name="Bunk B."/>
            <person name="Jeske O."/>
            <person name="Meyerdierks A."/>
            <person name="Storesund J.E."/>
            <person name="Kallscheuer N."/>
            <person name="Luecker S."/>
            <person name="Lage O.M."/>
            <person name="Pohl T."/>
            <person name="Merkel B.J."/>
            <person name="Hornburger P."/>
            <person name="Mueller R.-W."/>
            <person name="Bruemmer F."/>
            <person name="Labrenz M."/>
            <person name="Spormann A.M."/>
            <person name="Op den Camp H."/>
            <person name="Overmann J."/>
            <person name="Amann R."/>
            <person name="Jetten M.S.M."/>
            <person name="Mascher T."/>
            <person name="Medema M.H."/>
            <person name="Devos D.P."/>
            <person name="Kaster A.-K."/>
            <person name="Ovreas L."/>
            <person name="Rohde M."/>
            <person name="Galperin M.Y."/>
            <person name="Jogler C."/>
        </authorList>
    </citation>
    <scope>NUCLEOTIDE SEQUENCE [LARGE SCALE GENOMIC DNA]</scope>
    <source>
        <strain evidence="4 5">FF011L</strain>
    </source>
</reference>
<dbReference type="Proteomes" id="UP000320672">
    <property type="component" value="Chromosome"/>
</dbReference>
<proteinExistence type="predicted"/>